<name>A0A1F4NPV1_UNCK3</name>
<feature type="coiled-coil region" evidence="1">
    <location>
        <begin position="44"/>
        <end position="141"/>
    </location>
</feature>
<evidence type="ECO:0000313" key="2">
    <source>
        <dbReference type="EMBL" id="OGB73485.1"/>
    </source>
</evidence>
<dbReference type="EMBL" id="METD01000001">
    <property type="protein sequence ID" value="OGB73485.1"/>
    <property type="molecule type" value="Genomic_DNA"/>
</dbReference>
<protein>
    <submittedName>
        <fullName evidence="2">Uncharacterized protein</fullName>
    </submittedName>
</protein>
<accession>A0A1F4NPV1</accession>
<organism evidence="2 3">
    <name type="scientific">candidate division Kazan bacterium RIFCSPLOWO2_01_FULL_45_19</name>
    <dbReference type="NCBI Taxonomy" id="1798538"/>
    <lineage>
        <taxon>Bacteria</taxon>
        <taxon>Bacteria division Kazan-3B-28</taxon>
    </lineage>
</organism>
<evidence type="ECO:0000256" key="1">
    <source>
        <dbReference type="SAM" id="Coils"/>
    </source>
</evidence>
<dbReference type="Proteomes" id="UP000178085">
    <property type="component" value="Unassembled WGS sequence"/>
</dbReference>
<keyword evidence="1" id="KW-0175">Coiled coil</keyword>
<comment type="caution">
    <text evidence="2">The sequence shown here is derived from an EMBL/GenBank/DDBJ whole genome shotgun (WGS) entry which is preliminary data.</text>
</comment>
<evidence type="ECO:0000313" key="3">
    <source>
        <dbReference type="Proteomes" id="UP000178085"/>
    </source>
</evidence>
<proteinExistence type="predicted"/>
<gene>
    <name evidence="2" type="ORF">A3K51_01330</name>
</gene>
<reference evidence="2 3" key="1">
    <citation type="journal article" date="2016" name="Nat. Commun.">
        <title>Thousands of microbial genomes shed light on interconnected biogeochemical processes in an aquifer system.</title>
        <authorList>
            <person name="Anantharaman K."/>
            <person name="Brown C.T."/>
            <person name="Hug L.A."/>
            <person name="Sharon I."/>
            <person name="Castelle C.J."/>
            <person name="Probst A.J."/>
            <person name="Thomas B.C."/>
            <person name="Singh A."/>
            <person name="Wilkins M.J."/>
            <person name="Karaoz U."/>
            <person name="Brodie E.L."/>
            <person name="Williams K.H."/>
            <person name="Hubbard S.S."/>
            <person name="Banfield J.F."/>
        </authorList>
    </citation>
    <scope>NUCLEOTIDE SEQUENCE [LARGE SCALE GENOMIC DNA]</scope>
</reference>
<sequence length="403" mass="45518">MLNSILLVLATVMLAIVLWRSFALKANNQDDLTDLEETGIKAQLKAVQDKLDQEKSTKDQLLGEKARAEKEYNQLTGDLRSLGRERDTLQKQVAKFQTDEEGQKTAFDQQVVKLDQSRQSLEDEKARIRQEDQDRRKLAEEQRDRLWNDHEGRVIKLLSDLCGMPEYAFALYDKDCLPKEIPSKFKPDTVIEFLGQFIVFDAKASRSDNFQNYIKTQVVATVEKINNHPAIYQNVFFVVPTEGISELSTTRFYEQGYNFFVISPEALAPILAGLKKITTYEFAEQMDPQERENIIGTMAELGYHISFRNAADIVLAQGGVRALEKLDKLEGNLRESIEERIGKIEERQPKTLSPADLKRIIAGGSKGQQKEIIKLVSPKALVGEDAFEAVANTSGGTDGSERP</sequence>
<dbReference type="AlphaFoldDB" id="A0A1F4NPV1"/>